<protein>
    <submittedName>
        <fullName evidence="1">Uncharacterized protein</fullName>
    </submittedName>
</protein>
<evidence type="ECO:0000313" key="1">
    <source>
        <dbReference type="EMBL" id="KAL0167864.1"/>
    </source>
</evidence>
<organism evidence="1 2">
    <name type="scientific">Cirrhinus mrigala</name>
    <name type="common">Mrigala</name>
    <dbReference type="NCBI Taxonomy" id="683832"/>
    <lineage>
        <taxon>Eukaryota</taxon>
        <taxon>Metazoa</taxon>
        <taxon>Chordata</taxon>
        <taxon>Craniata</taxon>
        <taxon>Vertebrata</taxon>
        <taxon>Euteleostomi</taxon>
        <taxon>Actinopterygii</taxon>
        <taxon>Neopterygii</taxon>
        <taxon>Teleostei</taxon>
        <taxon>Ostariophysi</taxon>
        <taxon>Cypriniformes</taxon>
        <taxon>Cyprinidae</taxon>
        <taxon>Labeoninae</taxon>
        <taxon>Labeonini</taxon>
        <taxon>Cirrhinus</taxon>
    </lineage>
</organism>
<feature type="non-terminal residue" evidence="1">
    <location>
        <position position="1"/>
    </location>
</feature>
<sequence length="78" mass="8861">RYCTVHCTGYMRTWPTRQLGTDGEAEADKESSHFSCLVAVGRVHPHTLPQANGEIKVKPTEFVTRYAMDGKFTFVDQR</sequence>
<comment type="caution">
    <text evidence="1">The sequence shown here is derived from an EMBL/GenBank/DDBJ whole genome shotgun (WGS) entry which is preliminary data.</text>
</comment>
<keyword evidence="2" id="KW-1185">Reference proteome</keyword>
<dbReference type="PANTHER" id="PTHR23042">
    <property type="entry name" value="CIRCADIAN PROTEIN CLOCK/ARNT/BMAL/PAS"/>
    <property type="match status" value="1"/>
</dbReference>
<dbReference type="InterPro" id="IPR050933">
    <property type="entry name" value="Circadian_TF"/>
</dbReference>
<dbReference type="PRINTS" id="PR00785">
    <property type="entry name" value="NCTRNSLOCATR"/>
</dbReference>
<dbReference type="Proteomes" id="UP001529510">
    <property type="component" value="Unassembled WGS sequence"/>
</dbReference>
<proteinExistence type="predicted"/>
<dbReference type="EMBL" id="JAMKFB020000018">
    <property type="protein sequence ID" value="KAL0167864.1"/>
    <property type="molecule type" value="Genomic_DNA"/>
</dbReference>
<accession>A0ABD0P187</accession>
<feature type="non-terminal residue" evidence="1">
    <location>
        <position position="78"/>
    </location>
</feature>
<dbReference type="InterPro" id="IPR001067">
    <property type="entry name" value="Nuc_translocat"/>
</dbReference>
<dbReference type="AlphaFoldDB" id="A0ABD0P187"/>
<reference evidence="1 2" key="1">
    <citation type="submission" date="2024-05" db="EMBL/GenBank/DDBJ databases">
        <title>Genome sequencing and assembly of Indian major carp, Cirrhinus mrigala (Hamilton, 1822).</title>
        <authorList>
            <person name="Mohindra V."/>
            <person name="Chowdhury L.M."/>
            <person name="Lal K."/>
            <person name="Jena J.K."/>
        </authorList>
    </citation>
    <scope>NUCLEOTIDE SEQUENCE [LARGE SCALE GENOMIC DNA]</scope>
    <source>
        <strain evidence="1">CM1030</strain>
        <tissue evidence="1">Blood</tissue>
    </source>
</reference>
<name>A0ABD0P187_CIRMR</name>
<gene>
    <name evidence="1" type="ORF">M9458_036086</name>
</gene>
<dbReference type="Gene3D" id="3.30.450.20">
    <property type="entry name" value="PAS domain"/>
    <property type="match status" value="1"/>
</dbReference>
<evidence type="ECO:0000313" key="2">
    <source>
        <dbReference type="Proteomes" id="UP001529510"/>
    </source>
</evidence>